<organism evidence="1 2">
    <name type="scientific">Sphaerobolus stellatus (strain SS14)</name>
    <dbReference type="NCBI Taxonomy" id="990650"/>
    <lineage>
        <taxon>Eukaryota</taxon>
        <taxon>Fungi</taxon>
        <taxon>Dikarya</taxon>
        <taxon>Basidiomycota</taxon>
        <taxon>Agaricomycotina</taxon>
        <taxon>Agaricomycetes</taxon>
        <taxon>Phallomycetidae</taxon>
        <taxon>Geastrales</taxon>
        <taxon>Sphaerobolaceae</taxon>
        <taxon>Sphaerobolus</taxon>
    </lineage>
</organism>
<dbReference type="HOGENOM" id="CLU_571302_0_0_1"/>
<sequence length="424" mass="47547">MAFTLPAASMASMPNEIIADFFYRCQEYFPNTLEHLSGVDAAPPSPIEFDSTDSAFAPLVFTQVCRRWRGVATNTPRLWSQLFITGVNGISESLLSKFLENSGARPLDILFLSNRWIHDRPEESGRFLHTLNKNFNRIRSFITTDVRVHKVLPSRPTSSSILEVLWIVDGYNTLPLFINSNPLELTKIDLTPPKFLHSSQFFTTLPWITRLKSVVSTSMQLGMINMARFLARHSNLTECVVNYVNGGIPKGFEANNLPGATLSKLKYLRVSYGEVSLNGGTHVDNEYLSPLMASLQMPTLNTLTLIVNSSNPDSNGGDMVPNFPNGLLTCLTNSDPPIKKLVFIRVEISTESFKHLLRLVPHLESLTLAYFSNTERPSVIGYRKLSRKHNKVEMSIAGVVTNYFGCGREYLDEKVSYTGVYFVC</sequence>
<proteinExistence type="predicted"/>
<evidence type="ECO:0000313" key="1">
    <source>
        <dbReference type="EMBL" id="KIJ24666.1"/>
    </source>
</evidence>
<evidence type="ECO:0000313" key="2">
    <source>
        <dbReference type="Proteomes" id="UP000054279"/>
    </source>
</evidence>
<protein>
    <recommendedName>
        <fullName evidence="3">F-box domain-containing protein</fullName>
    </recommendedName>
</protein>
<dbReference type="Proteomes" id="UP000054279">
    <property type="component" value="Unassembled WGS sequence"/>
</dbReference>
<keyword evidence="2" id="KW-1185">Reference proteome</keyword>
<reference evidence="1 2" key="1">
    <citation type="submission" date="2014-06" db="EMBL/GenBank/DDBJ databases">
        <title>Evolutionary Origins and Diversification of the Mycorrhizal Mutualists.</title>
        <authorList>
            <consortium name="DOE Joint Genome Institute"/>
            <consortium name="Mycorrhizal Genomics Consortium"/>
            <person name="Kohler A."/>
            <person name="Kuo A."/>
            <person name="Nagy L.G."/>
            <person name="Floudas D."/>
            <person name="Copeland A."/>
            <person name="Barry K.W."/>
            <person name="Cichocki N."/>
            <person name="Veneault-Fourrey C."/>
            <person name="LaButti K."/>
            <person name="Lindquist E.A."/>
            <person name="Lipzen A."/>
            <person name="Lundell T."/>
            <person name="Morin E."/>
            <person name="Murat C."/>
            <person name="Riley R."/>
            <person name="Ohm R."/>
            <person name="Sun H."/>
            <person name="Tunlid A."/>
            <person name="Henrissat B."/>
            <person name="Grigoriev I.V."/>
            <person name="Hibbett D.S."/>
            <person name="Martin F."/>
        </authorList>
    </citation>
    <scope>NUCLEOTIDE SEQUENCE [LARGE SCALE GENOMIC DNA]</scope>
    <source>
        <strain evidence="1 2">SS14</strain>
    </source>
</reference>
<dbReference type="OrthoDB" id="2884925at2759"/>
<accession>A0A0C9UGV4</accession>
<gene>
    <name evidence="1" type="ORF">M422DRAFT_274500</name>
</gene>
<dbReference type="AlphaFoldDB" id="A0A0C9UGV4"/>
<evidence type="ECO:0008006" key="3">
    <source>
        <dbReference type="Google" id="ProtNLM"/>
    </source>
</evidence>
<dbReference type="EMBL" id="KN837467">
    <property type="protein sequence ID" value="KIJ24666.1"/>
    <property type="molecule type" value="Genomic_DNA"/>
</dbReference>
<dbReference type="InterPro" id="IPR032675">
    <property type="entry name" value="LRR_dom_sf"/>
</dbReference>
<dbReference type="Gene3D" id="3.80.10.10">
    <property type="entry name" value="Ribonuclease Inhibitor"/>
    <property type="match status" value="1"/>
</dbReference>
<name>A0A0C9UGV4_SPHS4</name>